<dbReference type="EMBL" id="JBDIVE010000004">
    <property type="protein sequence ID" value="MEN3068823.1"/>
    <property type="molecule type" value="Genomic_DNA"/>
</dbReference>
<organism evidence="2 3">
    <name type="scientific">Uliginosibacterium sediminicola</name>
    <dbReference type="NCBI Taxonomy" id="2024550"/>
    <lineage>
        <taxon>Bacteria</taxon>
        <taxon>Pseudomonadati</taxon>
        <taxon>Pseudomonadota</taxon>
        <taxon>Betaproteobacteria</taxon>
        <taxon>Rhodocyclales</taxon>
        <taxon>Zoogloeaceae</taxon>
        <taxon>Uliginosibacterium</taxon>
    </lineage>
</organism>
<keyword evidence="3" id="KW-1185">Reference proteome</keyword>
<dbReference type="SMART" id="SM00670">
    <property type="entry name" value="PINc"/>
    <property type="match status" value="1"/>
</dbReference>
<accession>A0ABU9YYF2</accession>
<reference evidence="2 3" key="1">
    <citation type="journal article" date="2018" name="Int. J. Syst. Evol. Microbiol.">
        <title>Uliginosibacterium sediminicola sp. nov., isolated from freshwater sediment.</title>
        <authorList>
            <person name="Hwang W.M."/>
            <person name="Kim S.M."/>
            <person name="Kang K."/>
            <person name="Ahn T.Y."/>
        </authorList>
    </citation>
    <scope>NUCLEOTIDE SEQUENCE [LARGE SCALE GENOMIC DNA]</scope>
    <source>
        <strain evidence="2 3">M1-21</strain>
    </source>
</reference>
<dbReference type="RefSeq" id="WP_345919592.1">
    <property type="nucleotide sequence ID" value="NZ_JBDIVE010000004.1"/>
</dbReference>
<dbReference type="Gene3D" id="3.40.50.1010">
    <property type="entry name" value="5'-nuclease"/>
    <property type="match status" value="1"/>
</dbReference>
<name>A0ABU9YYF2_9RHOO</name>
<comment type="caution">
    <text evidence="2">The sequence shown here is derived from an EMBL/GenBank/DDBJ whole genome shotgun (WGS) entry which is preliminary data.</text>
</comment>
<gene>
    <name evidence="2" type="ORF">ABDB84_10055</name>
</gene>
<evidence type="ECO:0000313" key="3">
    <source>
        <dbReference type="Proteomes" id="UP001410394"/>
    </source>
</evidence>
<dbReference type="Proteomes" id="UP001410394">
    <property type="component" value="Unassembled WGS sequence"/>
</dbReference>
<dbReference type="PANTHER" id="PTHR34610">
    <property type="entry name" value="SSL7007 PROTEIN"/>
    <property type="match status" value="1"/>
</dbReference>
<dbReference type="Pfam" id="PF13470">
    <property type="entry name" value="PIN_3"/>
    <property type="match status" value="1"/>
</dbReference>
<dbReference type="PANTHER" id="PTHR34610:SF3">
    <property type="entry name" value="SSL7007 PROTEIN"/>
    <property type="match status" value="1"/>
</dbReference>
<dbReference type="InterPro" id="IPR002716">
    <property type="entry name" value="PIN_dom"/>
</dbReference>
<feature type="domain" description="PIN" evidence="1">
    <location>
        <begin position="4"/>
        <end position="122"/>
    </location>
</feature>
<dbReference type="NCBIfam" id="TIGR00305">
    <property type="entry name" value="putative toxin-antitoxin system toxin component, PIN family"/>
    <property type="match status" value="1"/>
</dbReference>
<evidence type="ECO:0000313" key="2">
    <source>
        <dbReference type="EMBL" id="MEN3068823.1"/>
    </source>
</evidence>
<protein>
    <submittedName>
        <fullName evidence="2">Toxin-antitoxin system toxin component, PIN family</fullName>
    </submittedName>
</protein>
<dbReference type="InterPro" id="IPR029060">
    <property type="entry name" value="PIN-like_dom_sf"/>
</dbReference>
<dbReference type="SUPFAM" id="SSF88723">
    <property type="entry name" value="PIN domain-like"/>
    <property type="match status" value="1"/>
</dbReference>
<evidence type="ECO:0000259" key="1">
    <source>
        <dbReference type="SMART" id="SM00670"/>
    </source>
</evidence>
<proteinExistence type="predicted"/>
<dbReference type="InterPro" id="IPR002850">
    <property type="entry name" value="PIN_toxin-like"/>
</dbReference>
<sequence>MKVKRVVIDTNVLISAALSAGSVPARVTQYFLEHGRILFSRETFAELETRLWRPKFDRYLTMEMRQALLHDFNAVADWIELDEQPEVTAVRHSRDAGDDTFIHTALLGAADMLVSGDRDLLDLQVVSGLAIRSPVDALEQIEAWGK</sequence>